<organism evidence="7 8">
    <name type="scientific">Catenuloplanes nepalensis</name>
    <dbReference type="NCBI Taxonomy" id="587533"/>
    <lineage>
        <taxon>Bacteria</taxon>
        <taxon>Bacillati</taxon>
        <taxon>Actinomycetota</taxon>
        <taxon>Actinomycetes</taxon>
        <taxon>Micromonosporales</taxon>
        <taxon>Micromonosporaceae</taxon>
        <taxon>Catenuloplanes</taxon>
    </lineage>
</organism>
<keyword evidence="8" id="KW-1185">Reference proteome</keyword>
<evidence type="ECO:0008006" key="9">
    <source>
        <dbReference type="Google" id="ProtNLM"/>
    </source>
</evidence>
<dbReference type="RefSeq" id="WP_306838622.1">
    <property type="nucleotide sequence ID" value="NZ_JAUSRA010000001.1"/>
</dbReference>
<reference evidence="7 8" key="1">
    <citation type="submission" date="2023-07" db="EMBL/GenBank/DDBJ databases">
        <title>Sequencing the genomes of 1000 actinobacteria strains.</title>
        <authorList>
            <person name="Klenk H.-P."/>
        </authorList>
    </citation>
    <scope>NUCLEOTIDE SEQUENCE [LARGE SCALE GENOMIC DNA]</scope>
    <source>
        <strain evidence="7 8">DSM 44710</strain>
    </source>
</reference>
<proteinExistence type="predicted"/>
<name>A0ABT9N8C0_9ACTN</name>
<evidence type="ECO:0000256" key="3">
    <source>
        <dbReference type="ARBA" id="ARBA00022679"/>
    </source>
</evidence>
<comment type="subcellular location">
    <subcellularLocation>
        <location evidence="1">Membrane</location>
        <topology evidence="1">Single-pass type II membrane protein</topology>
    </subcellularLocation>
</comment>
<evidence type="ECO:0000313" key="8">
    <source>
        <dbReference type="Proteomes" id="UP001240984"/>
    </source>
</evidence>
<feature type="region of interest" description="Disordered" evidence="6">
    <location>
        <begin position="1"/>
        <end position="23"/>
    </location>
</feature>
<dbReference type="InterPro" id="IPR003406">
    <property type="entry name" value="Glyco_trans_14"/>
</dbReference>
<evidence type="ECO:0000256" key="4">
    <source>
        <dbReference type="ARBA" id="ARBA00023136"/>
    </source>
</evidence>
<evidence type="ECO:0000256" key="2">
    <source>
        <dbReference type="ARBA" id="ARBA00022676"/>
    </source>
</evidence>
<dbReference type="Pfam" id="PF02485">
    <property type="entry name" value="Branch"/>
    <property type="match status" value="1"/>
</dbReference>
<protein>
    <recommendedName>
        <fullName evidence="9">Core-2/I-Branching enzyme</fullName>
    </recommendedName>
</protein>
<evidence type="ECO:0000256" key="1">
    <source>
        <dbReference type="ARBA" id="ARBA00004606"/>
    </source>
</evidence>
<gene>
    <name evidence="7" type="ORF">J2S43_008163</name>
</gene>
<comment type="caution">
    <text evidence="7">The sequence shown here is derived from an EMBL/GenBank/DDBJ whole genome shotgun (WGS) entry which is preliminary data.</text>
</comment>
<keyword evidence="4" id="KW-0472">Membrane</keyword>
<sequence length="330" mass="36455">MSERASGSAARRRPPLSHGPVPGTDEPLAVVLLAHADPAQVHRLIGALPGVPVFLHCDARTPPPVFHAMTTGLPARVTVVDRVRTALASWSLVQAELTGLRAAVRAVRARHVVVLSGACYPLVSVDDLVRELAVWQGRSWITNLPLPLDRWSTPRHPDGGLWRLNRRYLTRGDAVLHLRGVPLRWPWPRAIPAELQLRAGGHWKIYSGVHARLLLDLVDRRPDLLRFWRTTLIPEETFVPTMLASPALAGADALPPCDAGPWYIDWPGSPDGHHPPWLTTAHLDHLKAARWAPPLTPAAPPDPTGTRRLFARKFRSSDPAVLDRIDAELR</sequence>
<evidence type="ECO:0000256" key="5">
    <source>
        <dbReference type="ARBA" id="ARBA00023180"/>
    </source>
</evidence>
<evidence type="ECO:0000256" key="6">
    <source>
        <dbReference type="SAM" id="MobiDB-lite"/>
    </source>
</evidence>
<evidence type="ECO:0000313" key="7">
    <source>
        <dbReference type="EMBL" id="MDP9799651.1"/>
    </source>
</evidence>
<keyword evidence="3" id="KW-0808">Transferase</keyword>
<accession>A0ABT9N8C0</accession>
<keyword evidence="2" id="KW-0328">Glycosyltransferase</keyword>
<dbReference type="Proteomes" id="UP001240984">
    <property type="component" value="Unassembled WGS sequence"/>
</dbReference>
<keyword evidence="5" id="KW-0325">Glycoprotein</keyword>
<dbReference type="EMBL" id="JAUSRA010000001">
    <property type="protein sequence ID" value="MDP9799651.1"/>
    <property type="molecule type" value="Genomic_DNA"/>
</dbReference>